<dbReference type="InterPro" id="IPR013783">
    <property type="entry name" value="Ig-like_fold"/>
</dbReference>
<dbReference type="Pfam" id="PF11551">
    <property type="entry name" value="Omp28"/>
    <property type="match status" value="1"/>
</dbReference>
<evidence type="ECO:0000313" key="2">
    <source>
        <dbReference type="EMBL" id="NPD92136.1"/>
    </source>
</evidence>
<feature type="chain" id="PRO_5047308440" evidence="1">
    <location>
        <begin position="23"/>
        <end position="1212"/>
    </location>
</feature>
<evidence type="ECO:0000313" key="3">
    <source>
        <dbReference type="Proteomes" id="UP000714420"/>
    </source>
</evidence>
<dbReference type="Gene3D" id="2.60.120.200">
    <property type="match status" value="1"/>
</dbReference>
<dbReference type="Proteomes" id="UP000714420">
    <property type="component" value="Unassembled WGS sequence"/>
</dbReference>
<gene>
    <name evidence="2" type="ORF">HPS56_07180</name>
</gene>
<proteinExistence type="predicted"/>
<reference evidence="2 3" key="1">
    <citation type="submission" date="2020-05" db="EMBL/GenBank/DDBJ databases">
        <title>Distinct polysaccharide utilization as determinants for interspecies competition between intestinal Prevotella spp.</title>
        <authorList>
            <person name="Galvez E.J.C."/>
            <person name="Iljazovic A."/>
            <person name="Strowig T."/>
        </authorList>
    </citation>
    <scope>NUCLEOTIDE SEQUENCE [LARGE SCALE GENOMIC DNA]</scope>
    <source>
        <strain evidence="2 3">PMUR</strain>
    </source>
</reference>
<dbReference type="InterPro" id="IPR021615">
    <property type="entry name" value="Omp28"/>
</dbReference>
<evidence type="ECO:0000256" key="1">
    <source>
        <dbReference type="SAM" id="SignalP"/>
    </source>
</evidence>
<comment type="caution">
    <text evidence="2">The sequence shown here is derived from an EMBL/GenBank/DDBJ whole genome shotgun (WGS) entry which is preliminary data.</text>
</comment>
<sequence>MKKTIALFVWSFIFILGLSAQSESPVLKTLEIPFGTICGMSDNGRWAVYDDGNDGVERGCSVDVYDLATGTIVTLSEGTEGDNIHLNDISDDGKIVAGSYNNVPAYFKDGKWTVLPLPAGTRGYGGRVSSMTPDGSVMVGMIYNNSFNFTSCYWKDGNLITLEGLPTTDISGKENAELNIVAVSADGNIVLGGLSTNHPGWGCCYFVYDVRTKTYEMLGQNLTSESFIDNVVMSNNGSFVGGNAYIVREVEGSEWPEELIVPFLYDVNKKTFEIYESTADNDQFVSAVANDGLMFCATPYGNPVRTMSVRVDGKYIDLGMILKQRYSIDFTKAMGVEYTGTAVAVSDDGKTIVAFPSPQDDNYALTLPVSFSEAAQGVNILAEYELSPVSGSSIAKIRQVALSFTREATVAEGAEAYIYKGETKLAVTNSISAASVKDNRIFILDFPETAFSEDEEYVLKIPAGIFVNGNMRNNEITAVYKGRADRPVAPTRIAPLEGSVITELSYNNPVMITFDTKIAVAQAVTGILFQSGSEQPLSSLVLVADGNKLYVYPPTTRRLMKGSDYVVKIPAGAVSDIVGFCPSNEITVNYHGAFVVTPPEQGSSFLFVDDFNDPGTSLSKWLMYEGDHNTPTSEMVGWGFDADNTPWNFSVHDNGQYDYCAASTSMYSPAGKANDWMITPQLSIGNEYYRLNFQTQSYKAGKTDKLKVYVWENNELIEGTVLKEHIDAIRANGKLVFDGILTPGANEATLTGEWESHSISLAEYAGKKVYIAFLNENEDQSVVFVDNVNVIYKGNFVAGSMTQENVVSQEEVEIKGYVMVTNNISYDAIEATYKTVDGTQIGIYKAEGIGLKEGSVYEFTFPEKLKLTKGQETQFTIVVKMGTEEQEINASVKNLAFNPKRRVVLEEGTGAWCGNCPGGILAVEYIESQFPGQLIPVCIHNDDAYAYGAYENFLGFRSFPTGRVNRIENYLSYMDSDEEGNPSFFSVDGDVTFADYVKSEIDKLTDVEIETGEAVYNSSTDEITVPVDVRFALDKNSVNYNILTVVVEDNLYANQRNYFASRTDPIYGDWGLGGKYGRGSVWYAYKDVARAIVGQSYYGENGYIPTSVRGGETITGNVSFEVPGKSITSLQNCKIVCMLIDAANGYVLNAARCDAISNALEWDLANGIEDAVVDTDTAGVENYNLAGQKMNAQRKGLNIVRLSNGRTVKVVK</sequence>
<keyword evidence="1" id="KW-0732">Signal</keyword>
<organism evidence="2 3">
    <name type="scientific">Xylanibacter muris</name>
    <dbReference type="NCBI Taxonomy" id="2736290"/>
    <lineage>
        <taxon>Bacteria</taxon>
        <taxon>Pseudomonadati</taxon>
        <taxon>Bacteroidota</taxon>
        <taxon>Bacteroidia</taxon>
        <taxon>Bacteroidales</taxon>
        <taxon>Prevotellaceae</taxon>
        <taxon>Xylanibacter</taxon>
    </lineage>
</organism>
<protein>
    <submittedName>
        <fullName evidence="2">Omp28-related outer membrane protein</fullName>
    </submittedName>
</protein>
<dbReference type="Gene3D" id="2.60.40.10">
    <property type="entry name" value="Immunoglobulins"/>
    <property type="match status" value="1"/>
</dbReference>
<keyword evidence="3" id="KW-1185">Reference proteome</keyword>
<dbReference type="SUPFAM" id="SSF82171">
    <property type="entry name" value="DPP6 N-terminal domain-like"/>
    <property type="match status" value="1"/>
</dbReference>
<accession>A0ABX2ALP6</accession>
<dbReference type="EMBL" id="JABKKF010000005">
    <property type="protein sequence ID" value="NPD92136.1"/>
    <property type="molecule type" value="Genomic_DNA"/>
</dbReference>
<name>A0ABX2ALP6_9BACT</name>
<dbReference type="RefSeq" id="WP_172275476.1">
    <property type="nucleotide sequence ID" value="NZ_CASGMU010000004.1"/>
</dbReference>
<dbReference type="NCBIfam" id="NF038128">
    <property type="entry name" value="choice_anch_J"/>
    <property type="match status" value="1"/>
</dbReference>
<feature type="signal peptide" evidence="1">
    <location>
        <begin position="1"/>
        <end position="22"/>
    </location>
</feature>